<comment type="caution">
    <text evidence="6">The sequence shown here is derived from an EMBL/GenBank/DDBJ whole genome shotgun (WGS) entry which is preliminary data.</text>
</comment>
<sequence>MMTLKELKNLVKPADPKKRVPCAVSLKQSGARIVVREAVGLGADITVYANGYVLYQEGEKTTVFPLHACSAYGYESVTGQQKIFRSEFFDNENWYVRLLMEASDLMERNQEKILSNHNVCSYNPFSEEWKELKDQEQDVLERLVEREMFRDLMSVLTEKQKKAVTLYYLENMKQEDVCAEMGIAQQSVSNMIKRAVSAMKKRLEETENKKI</sequence>
<keyword evidence="7" id="KW-1185">Reference proteome</keyword>
<dbReference type="GO" id="GO:0006352">
    <property type="term" value="P:DNA-templated transcription initiation"/>
    <property type="evidence" value="ECO:0007669"/>
    <property type="project" value="InterPro"/>
</dbReference>
<reference evidence="6" key="2">
    <citation type="journal article" date="2021" name="Sci. Rep.">
        <title>The distribution of antibiotic resistance genes in chicken gut microbiota commensals.</title>
        <authorList>
            <person name="Juricova H."/>
            <person name="Matiasovicova J."/>
            <person name="Kubasova T."/>
            <person name="Cejkova D."/>
            <person name="Rychlik I."/>
        </authorList>
    </citation>
    <scope>NUCLEOTIDE SEQUENCE</scope>
    <source>
        <strain evidence="6">An420c</strain>
    </source>
</reference>
<dbReference type="InterPro" id="IPR014284">
    <property type="entry name" value="RNA_pol_sigma-70_dom"/>
</dbReference>
<protein>
    <submittedName>
        <fullName evidence="6">Sigma-70 family RNA polymerase sigma factor</fullName>
    </submittedName>
</protein>
<dbReference type="AlphaFoldDB" id="A0A938X2H7"/>
<dbReference type="PANTHER" id="PTHR30385">
    <property type="entry name" value="SIGMA FACTOR F FLAGELLAR"/>
    <property type="match status" value="1"/>
</dbReference>
<dbReference type="GO" id="GO:0016987">
    <property type="term" value="F:sigma factor activity"/>
    <property type="evidence" value="ECO:0007669"/>
    <property type="project" value="UniProtKB-KW"/>
</dbReference>
<proteinExistence type="predicted"/>
<gene>
    <name evidence="6" type="ORF">H6A13_09000</name>
</gene>
<dbReference type="InterPro" id="IPR036388">
    <property type="entry name" value="WH-like_DNA-bd_sf"/>
</dbReference>
<dbReference type="InterPro" id="IPR013324">
    <property type="entry name" value="RNA_pol_sigma_r3/r4-like"/>
</dbReference>
<dbReference type="SUPFAM" id="SSF88659">
    <property type="entry name" value="Sigma3 and sigma4 domains of RNA polymerase sigma factors"/>
    <property type="match status" value="1"/>
</dbReference>
<evidence type="ECO:0000256" key="4">
    <source>
        <dbReference type="ARBA" id="ARBA00023163"/>
    </source>
</evidence>
<keyword evidence="3" id="KW-0238">DNA-binding</keyword>
<keyword evidence="1" id="KW-0805">Transcription regulation</keyword>
<evidence type="ECO:0000256" key="3">
    <source>
        <dbReference type="ARBA" id="ARBA00023125"/>
    </source>
</evidence>
<keyword evidence="2" id="KW-0731">Sigma factor</keyword>
<evidence type="ECO:0000313" key="6">
    <source>
        <dbReference type="EMBL" id="MBM6827227.1"/>
    </source>
</evidence>
<evidence type="ECO:0000256" key="2">
    <source>
        <dbReference type="ARBA" id="ARBA00023082"/>
    </source>
</evidence>
<keyword evidence="4" id="KW-0804">Transcription</keyword>
<accession>A0A938X2H7</accession>
<feature type="domain" description="RNA polymerase sigma factor 70 region 4 type 2" evidence="5">
    <location>
        <begin position="147"/>
        <end position="198"/>
    </location>
</feature>
<reference evidence="6" key="1">
    <citation type="submission" date="2020-08" db="EMBL/GenBank/DDBJ databases">
        <authorList>
            <person name="Cejkova D."/>
            <person name="Kubasova T."/>
            <person name="Jahodarova E."/>
            <person name="Rychlik I."/>
        </authorList>
    </citation>
    <scope>NUCLEOTIDE SEQUENCE</scope>
    <source>
        <strain evidence="6">An420c</strain>
    </source>
</reference>
<evidence type="ECO:0000259" key="5">
    <source>
        <dbReference type="Pfam" id="PF08281"/>
    </source>
</evidence>
<organism evidence="6 7">
    <name type="scientific">Mordavella massiliensis</name>
    <dbReference type="NCBI Taxonomy" id="1871024"/>
    <lineage>
        <taxon>Bacteria</taxon>
        <taxon>Bacillati</taxon>
        <taxon>Bacillota</taxon>
        <taxon>Clostridia</taxon>
        <taxon>Eubacteriales</taxon>
        <taxon>Clostridiaceae</taxon>
        <taxon>Mordavella</taxon>
    </lineage>
</organism>
<name>A0A938X2H7_9CLOT</name>
<dbReference type="RefSeq" id="WP_204909262.1">
    <property type="nucleotide sequence ID" value="NZ_JACJLV010000028.1"/>
</dbReference>
<dbReference type="GO" id="GO:0003677">
    <property type="term" value="F:DNA binding"/>
    <property type="evidence" value="ECO:0007669"/>
    <property type="project" value="UniProtKB-KW"/>
</dbReference>
<dbReference type="CDD" id="cd06171">
    <property type="entry name" value="Sigma70_r4"/>
    <property type="match status" value="1"/>
</dbReference>
<dbReference type="Pfam" id="PF08281">
    <property type="entry name" value="Sigma70_r4_2"/>
    <property type="match status" value="1"/>
</dbReference>
<dbReference type="PANTHER" id="PTHR30385:SF4">
    <property type="entry name" value="RNA POLYMERASE SIGMA-E FACTOR"/>
    <property type="match status" value="1"/>
</dbReference>
<dbReference type="Gene3D" id="1.10.10.10">
    <property type="entry name" value="Winged helix-like DNA-binding domain superfamily/Winged helix DNA-binding domain"/>
    <property type="match status" value="1"/>
</dbReference>
<dbReference type="NCBIfam" id="TIGR02937">
    <property type="entry name" value="sigma70-ECF"/>
    <property type="match status" value="1"/>
</dbReference>
<evidence type="ECO:0000256" key="1">
    <source>
        <dbReference type="ARBA" id="ARBA00023015"/>
    </source>
</evidence>
<dbReference type="InterPro" id="IPR013249">
    <property type="entry name" value="RNA_pol_sigma70_r4_t2"/>
</dbReference>
<dbReference type="EMBL" id="JACJLV010000028">
    <property type="protein sequence ID" value="MBM6827227.1"/>
    <property type="molecule type" value="Genomic_DNA"/>
</dbReference>
<dbReference type="Proteomes" id="UP000713880">
    <property type="component" value="Unassembled WGS sequence"/>
</dbReference>
<evidence type="ECO:0000313" key="7">
    <source>
        <dbReference type="Proteomes" id="UP000713880"/>
    </source>
</evidence>